<dbReference type="Proteomes" id="UP001370490">
    <property type="component" value="Unassembled WGS sequence"/>
</dbReference>
<keyword evidence="3" id="KW-1185">Reference proteome</keyword>
<feature type="compositionally biased region" description="Basic residues" evidence="1">
    <location>
        <begin position="145"/>
        <end position="154"/>
    </location>
</feature>
<dbReference type="EMBL" id="JBAMMX010000004">
    <property type="protein sequence ID" value="KAK6942927.1"/>
    <property type="molecule type" value="Genomic_DNA"/>
</dbReference>
<accession>A0AAN8WBP9</accession>
<dbReference type="PANTHER" id="PTHR34952">
    <property type="entry name" value="OS05G0113500 PROTEIN"/>
    <property type="match status" value="1"/>
</dbReference>
<dbReference type="PANTHER" id="PTHR34952:SF2">
    <property type="entry name" value="OS05G0113500 PROTEIN"/>
    <property type="match status" value="1"/>
</dbReference>
<name>A0AAN8WBP9_9MAGN</name>
<organism evidence="2 3">
    <name type="scientific">Dillenia turbinata</name>
    <dbReference type="NCBI Taxonomy" id="194707"/>
    <lineage>
        <taxon>Eukaryota</taxon>
        <taxon>Viridiplantae</taxon>
        <taxon>Streptophyta</taxon>
        <taxon>Embryophyta</taxon>
        <taxon>Tracheophyta</taxon>
        <taxon>Spermatophyta</taxon>
        <taxon>Magnoliopsida</taxon>
        <taxon>eudicotyledons</taxon>
        <taxon>Gunneridae</taxon>
        <taxon>Pentapetalae</taxon>
        <taxon>Dilleniales</taxon>
        <taxon>Dilleniaceae</taxon>
        <taxon>Dillenia</taxon>
    </lineage>
</organism>
<evidence type="ECO:0000313" key="2">
    <source>
        <dbReference type="EMBL" id="KAK6942927.1"/>
    </source>
</evidence>
<reference evidence="2 3" key="1">
    <citation type="submission" date="2023-12" db="EMBL/GenBank/DDBJ databases">
        <title>A high-quality genome assembly for Dillenia turbinata (Dilleniales).</title>
        <authorList>
            <person name="Chanderbali A."/>
        </authorList>
    </citation>
    <scope>NUCLEOTIDE SEQUENCE [LARGE SCALE GENOMIC DNA]</scope>
    <source>
        <strain evidence="2">LSX21</strain>
        <tissue evidence="2">Leaf</tissue>
    </source>
</reference>
<proteinExistence type="predicted"/>
<gene>
    <name evidence="2" type="ORF">RJ641_028304</name>
</gene>
<evidence type="ECO:0000313" key="3">
    <source>
        <dbReference type="Proteomes" id="UP001370490"/>
    </source>
</evidence>
<feature type="compositionally biased region" description="Low complexity" evidence="1">
    <location>
        <begin position="199"/>
        <end position="210"/>
    </location>
</feature>
<evidence type="ECO:0000256" key="1">
    <source>
        <dbReference type="SAM" id="MobiDB-lite"/>
    </source>
</evidence>
<protein>
    <submittedName>
        <fullName evidence="2">Uncharacterized protein</fullName>
    </submittedName>
</protein>
<sequence>MGYMLSLGSFWLLQMDICSPRVDSVTGDMNSFRGLKPPAQSPIRNSLVNELGNSFTKLKVDIEDGQESSLKSSPSSEDGYYTFEEPPSKLVSAIKGSREKEGLPVKKMSVSWASDVYDPPPSDFSHVGKIKNQRPYKNLKENKKNGKGKQKGKAAKGAGTKDKKQLRRLAGKAKASLDSTEDPAGLFYRDYSMPPVEPSDSSDLGSPDSCGDGFLKTPFSKYNYWVNIEDLKTTMVTSKKFAVVVKP</sequence>
<feature type="region of interest" description="Disordered" evidence="1">
    <location>
        <begin position="121"/>
        <end position="210"/>
    </location>
</feature>
<comment type="caution">
    <text evidence="2">The sequence shown here is derived from an EMBL/GenBank/DDBJ whole genome shotgun (WGS) entry which is preliminary data.</text>
</comment>
<dbReference type="AlphaFoldDB" id="A0AAN8WBP9"/>